<dbReference type="STRING" id="595528.A0A0D2X0A6"/>
<dbReference type="EMBL" id="KE346360">
    <property type="protein sequence ID" value="KJE88724.1"/>
    <property type="molecule type" value="Genomic_DNA"/>
</dbReference>
<name>A0A0D2X0A6_CAPO3</name>
<dbReference type="InterPro" id="IPR015943">
    <property type="entry name" value="WD40/YVTN_repeat-like_dom_sf"/>
</dbReference>
<protein>
    <submittedName>
        <fullName evidence="3">Uncharacterized protein</fullName>
    </submittedName>
</protein>
<dbReference type="Proteomes" id="UP000008743">
    <property type="component" value="Unassembled WGS sequence"/>
</dbReference>
<proteinExistence type="predicted"/>
<dbReference type="SUPFAM" id="SSF50978">
    <property type="entry name" value="WD40 repeat-like"/>
    <property type="match status" value="1"/>
</dbReference>
<evidence type="ECO:0000256" key="1">
    <source>
        <dbReference type="ARBA" id="ARBA00022574"/>
    </source>
</evidence>
<keyword evidence="2" id="KW-0677">Repeat</keyword>
<gene>
    <name evidence="3" type="ORF">CAOG_000319</name>
</gene>
<evidence type="ECO:0000313" key="3">
    <source>
        <dbReference type="EMBL" id="KJE88724.1"/>
    </source>
</evidence>
<dbReference type="InParanoid" id="A0A0D2X0A6"/>
<dbReference type="InterPro" id="IPR001680">
    <property type="entry name" value="WD40_rpt"/>
</dbReference>
<keyword evidence="4" id="KW-1185">Reference proteome</keyword>
<dbReference type="PhylomeDB" id="A0A0D2X0A6"/>
<dbReference type="Gene3D" id="2.130.10.10">
    <property type="entry name" value="YVTN repeat-like/Quinoprotein amine dehydrogenase"/>
    <property type="match status" value="2"/>
</dbReference>
<dbReference type="PANTHER" id="PTHR19854">
    <property type="entry name" value="TRANSDUCIN BETA-LIKE 3"/>
    <property type="match status" value="1"/>
</dbReference>
<organism evidence="3 4">
    <name type="scientific">Capsaspora owczarzaki (strain ATCC 30864)</name>
    <dbReference type="NCBI Taxonomy" id="595528"/>
    <lineage>
        <taxon>Eukaryota</taxon>
        <taxon>Filasterea</taxon>
        <taxon>Capsaspora</taxon>
    </lineage>
</organism>
<dbReference type="eggNOG" id="KOG0322">
    <property type="taxonomic scope" value="Eukaryota"/>
</dbReference>
<dbReference type="OrthoDB" id="7668193at2759"/>
<reference evidence="4" key="1">
    <citation type="submission" date="2011-02" db="EMBL/GenBank/DDBJ databases">
        <title>The Genome Sequence of Capsaspora owczarzaki ATCC 30864.</title>
        <authorList>
            <person name="Russ C."/>
            <person name="Cuomo C."/>
            <person name="Burger G."/>
            <person name="Gray M.W."/>
            <person name="Holland P.W.H."/>
            <person name="King N."/>
            <person name="Lang F.B.F."/>
            <person name="Roger A.J."/>
            <person name="Ruiz-Trillo I."/>
            <person name="Young S.K."/>
            <person name="Zeng Q."/>
            <person name="Gargeya S."/>
            <person name="Alvarado L."/>
            <person name="Berlin A."/>
            <person name="Chapman S.B."/>
            <person name="Chen Z."/>
            <person name="Freedman E."/>
            <person name="Gellesch M."/>
            <person name="Goldberg J."/>
            <person name="Griggs A."/>
            <person name="Gujja S."/>
            <person name="Heilman E."/>
            <person name="Heiman D."/>
            <person name="Howarth C."/>
            <person name="Mehta T."/>
            <person name="Neiman D."/>
            <person name="Pearson M."/>
            <person name="Roberts A."/>
            <person name="Saif S."/>
            <person name="Shea T."/>
            <person name="Shenoy N."/>
            <person name="Sisk P."/>
            <person name="Stolte C."/>
            <person name="Sykes S."/>
            <person name="White J."/>
            <person name="Yandava C."/>
            <person name="Haas B."/>
            <person name="Nusbaum C."/>
            <person name="Birren B."/>
        </authorList>
    </citation>
    <scope>NUCLEOTIDE SEQUENCE</scope>
    <source>
        <strain evidence="4">ATCC 30864</strain>
    </source>
</reference>
<dbReference type="RefSeq" id="XP_004365190.2">
    <property type="nucleotide sequence ID" value="XM_004365133.2"/>
</dbReference>
<sequence>MASPAAEPTPEPLFILRGLNGAVNALCFHARTDLGESGDPDWLIAGGRCGRCWTRTTPKGIAGVAALASANQIATQGRDGFLRLWDMGRPASSRADAVCSIPVDTVTFCKLSVLDAGLGQAGGPLAAVPSLDMTRTQVMDLTTQQVICSVPFDRDAKHGTCTSVKLYRDAATQDVRLLAGYEGGEVVLYSITAGKVISKIHRHQEGVLSVQASLDEPRIGFSCGIDDVVSSFSLETNQPLQVANEVRLPQHGCNELAIRPDGKLVATGGWDSKVRVFSARSLKQLAVLRLHTDSVHAVAFSHPLRRSKERGHMLLATGSKDERIGLWSLYPPPTASSRASVSS</sequence>
<accession>A0A0D2X0A6</accession>
<dbReference type="PANTHER" id="PTHR19854:SF1">
    <property type="entry name" value="GUANINE NUCLEOTIDE-BINDING PROTEIN SUBUNIT BETA-LIKE PROTEIN 1"/>
    <property type="match status" value="1"/>
</dbReference>
<dbReference type="SMART" id="SM00320">
    <property type="entry name" value="WD40"/>
    <property type="match status" value="4"/>
</dbReference>
<dbReference type="AlphaFoldDB" id="A0A0D2X0A6"/>
<evidence type="ECO:0000313" key="4">
    <source>
        <dbReference type="Proteomes" id="UP000008743"/>
    </source>
</evidence>
<dbReference type="Pfam" id="PF00400">
    <property type="entry name" value="WD40"/>
    <property type="match status" value="2"/>
</dbReference>
<evidence type="ECO:0000256" key="2">
    <source>
        <dbReference type="ARBA" id="ARBA00022737"/>
    </source>
</evidence>
<keyword evidence="1" id="KW-0853">WD repeat</keyword>
<dbReference type="FunCoup" id="A0A0D2X0A6">
    <property type="interactions" value="139"/>
</dbReference>
<dbReference type="InterPro" id="IPR036322">
    <property type="entry name" value="WD40_repeat_dom_sf"/>
</dbReference>